<feature type="transmembrane region" description="Helical" evidence="1">
    <location>
        <begin position="586"/>
        <end position="606"/>
    </location>
</feature>
<protein>
    <recommendedName>
        <fullName evidence="4">Transmembrane protein</fullName>
    </recommendedName>
</protein>
<feature type="transmembrane region" description="Helical" evidence="1">
    <location>
        <begin position="293"/>
        <end position="312"/>
    </location>
</feature>
<feature type="transmembrane region" description="Helical" evidence="1">
    <location>
        <begin position="561"/>
        <end position="580"/>
    </location>
</feature>
<feature type="transmembrane region" description="Helical" evidence="1">
    <location>
        <begin position="183"/>
        <end position="204"/>
    </location>
</feature>
<organism evidence="2 3">
    <name type="scientific">Halteria grandinella</name>
    <dbReference type="NCBI Taxonomy" id="5974"/>
    <lineage>
        <taxon>Eukaryota</taxon>
        <taxon>Sar</taxon>
        <taxon>Alveolata</taxon>
        <taxon>Ciliophora</taxon>
        <taxon>Intramacronucleata</taxon>
        <taxon>Spirotrichea</taxon>
        <taxon>Stichotrichia</taxon>
        <taxon>Sporadotrichida</taxon>
        <taxon>Halteriidae</taxon>
        <taxon>Halteria</taxon>
    </lineage>
</organism>
<evidence type="ECO:0000313" key="2">
    <source>
        <dbReference type="EMBL" id="TNV88031.1"/>
    </source>
</evidence>
<name>A0A8J8P9Q6_HALGN</name>
<feature type="transmembrane region" description="Helical" evidence="1">
    <location>
        <begin position="657"/>
        <end position="673"/>
    </location>
</feature>
<feature type="transmembrane region" description="Helical" evidence="1">
    <location>
        <begin position="693"/>
        <end position="709"/>
    </location>
</feature>
<feature type="transmembrane region" description="Helical" evidence="1">
    <location>
        <begin position="210"/>
        <end position="228"/>
    </location>
</feature>
<dbReference type="Proteomes" id="UP000785679">
    <property type="component" value="Unassembled WGS sequence"/>
</dbReference>
<dbReference type="EMBL" id="RRYP01000087">
    <property type="protein sequence ID" value="TNV88031.1"/>
    <property type="molecule type" value="Genomic_DNA"/>
</dbReference>
<evidence type="ECO:0008006" key="4">
    <source>
        <dbReference type="Google" id="ProtNLM"/>
    </source>
</evidence>
<feature type="transmembrane region" description="Helical" evidence="1">
    <location>
        <begin position="721"/>
        <end position="737"/>
    </location>
</feature>
<feature type="transmembrane region" description="Helical" evidence="1">
    <location>
        <begin position="453"/>
        <end position="476"/>
    </location>
</feature>
<feature type="transmembrane region" description="Helical" evidence="1">
    <location>
        <begin position="132"/>
        <end position="153"/>
    </location>
</feature>
<dbReference type="AlphaFoldDB" id="A0A8J8P9Q6"/>
<keyword evidence="1" id="KW-0812">Transmembrane</keyword>
<keyword evidence="1" id="KW-0472">Membrane</keyword>
<accession>A0A8J8P9Q6</accession>
<evidence type="ECO:0000256" key="1">
    <source>
        <dbReference type="SAM" id="Phobius"/>
    </source>
</evidence>
<feature type="transmembrane region" description="Helical" evidence="1">
    <location>
        <begin position="404"/>
        <end position="425"/>
    </location>
</feature>
<reference evidence="2" key="1">
    <citation type="submission" date="2019-06" db="EMBL/GenBank/DDBJ databases">
        <authorList>
            <person name="Zheng W."/>
        </authorList>
    </citation>
    <scope>NUCLEOTIDE SEQUENCE</scope>
    <source>
        <strain evidence="2">QDHG01</strain>
    </source>
</reference>
<feature type="transmembrane region" description="Helical" evidence="1">
    <location>
        <begin position="235"/>
        <end position="255"/>
    </location>
</feature>
<proteinExistence type="predicted"/>
<evidence type="ECO:0000313" key="3">
    <source>
        <dbReference type="Proteomes" id="UP000785679"/>
    </source>
</evidence>
<feature type="transmembrane region" description="Helical" evidence="1">
    <location>
        <begin position="373"/>
        <end position="392"/>
    </location>
</feature>
<feature type="transmembrane region" description="Helical" evidence="1">
    <location>
        <begin position="82"/>
        <end position="104"/>
    </location>
</feature>
<keyword evidence="1" id="KW-1133">Transmembrane helix</keyword>
<gene>
    <name evidence="2" type="ORF">FGO68_gene5171</name>
</gene>
<comment type="caution">
    <text evidence="2">The sequence shown here is derived from an EMBL/GenBank/DDBJ whole genome shotgun (WGS) entry which is preliminary data.</text>
</comment>
<sequence length="840" mass="100386">MNNVIDKIRERNFGDLQQKNANQTFEQMNNASKYYKHFSPQIWLWSCRVSIFIWVYAYHDFQSWIMLAWLMHSTLFKSTRTFIGITITYYLPIFCAIFLFYYVINIPRVVEFPSLGDGVQLDLWRTYGFYQFSYPFLEIILMLTALIPFVMVIKTRKQLDENSKKDAKKQFLEKLTSPQSPTIYYLLFVIINNLDIVAFTTIFFSGVNKIDFYHIFLIFFFVAFTLYPRCFIRNYIILLVYVDFFVFEKYLYTLITHYIPADSWIVGVATVLGLSTEYDDVTSQKYFRYVPKFQQWLLIIVVFLQYQVHQIIKDEKVVNRYQQNARDNFKKRYPRIFHIWEIFQHLKKEFLILVSFMIFFIIIIVTTKSIINWGFQIILCIFIITYIGVSNDTSSSGIRRLSKVWFLIIWYSSILLLMQITYQFAALPIVRKALDIDDFLNILPLWIRENIDIIGFTVYTTFIWEKFLTYILYFAIGVYVQKQMRVWEAEDAEKGVNPLNFHQRKNPLQMKMVIQSINSDKQPYDEKENIKDWHKEFQNVRFTTPYLVYKFKKLWVIIDKVAQSSFVLTSVMIMVLSNYWQISLSMAIHLTCFIGLCLLIASSLYANRKKDKKELDNKKDEEGKKRKSLMTVYQCGEHWTEYKKKVNLIQVAIRQKVWLFQFIFTLLCMVAIYPTEFIYQIRQTFVDQGETEVVNALNCLIFYLFWGGVYHSPYNVSKHGYFYNFYGYLIILILLIFEKNGQQWALNRFGCTYEKAKLKRSSKESKMRSIGKRIICKTIFICLARSLRKRPRKRVMSLIEALGILQISIRLSLQTNLSWTDLLMSMTIKRTQQRLKMKLL</sequence>
<keyword evidence="3" id="KW-1185">Reference proteome</keyword>
<feature type="transmembrane region" description="Helical" evidence="1">
    <location>
        <begin position="350"/>
        <end position="367"/>
    </location>
</feature>